<dbReference type="EMBL" id="PDCN02000016">
    <property type="protein sequence ID" value="PIB74516.1"/>
    <property type="molecule type" value="Genomic_DNA"/>
</dbReference>
<gene>
    <name evidence="10" type="ORF">CQY22_012490</name>
</gene>
<dbReference type="PROSITE" id="PS51257">
    <property type="entry name" value="PROKAR_LIPOPROTEIN"/>
    <property type="match status" value="1"/>
</dbReference>
<evidence type="ECO:0000256" key="4">
    <source>
        <dbReference type="ARBA" id="ARBA00023239"/>
    </source>
</evidence>
<protein>
    <recommendedName>
        <fullName evidence="2">carbonic anhydrase</fullName>
        <ecNumber evidence="2">4.2.1.1</ecNumber>
    </recommendedName>
</protein>
<comment type="caution">
    <text evidence="10">The sequence shown here is derived from an EMBL/GenBank/DDBJ whole genome shotgun (WGS) entry which is preliminary data.</text>
</comment>
<dbReference type="InterPro" id="IPR015892">
    <property type="entry name" value="Carbonic_anhydrase_CS"/>
</dbReference>
<dbReference type="PROSITE" id="PS00704">
    <property type="entry name" value="PROK_CO2_ANHYDRASE_1"/>
    <property type="match status" value="1"/>
</dbReference>
<feature type="region of interest" description="Disordered" evidence="8">
    <location>
        <begin position="28"/>
        <end position="49"/>
    </location>
</feature>
<dbReference type="PROSITE" id="PS51318">
    <property type="entry name" value="TAT"/>
    <property type="match status" value="1"/>
</dbReference>
<evidence type="ECO:0000256" key="3">
    <source>
        <dbReference type="ARBA" id="ARBA00022833"/>
    </source>
</evidence>
<dbReference type="CDD" id="cd03378">
    <property type="entry name" value="beta_CA_cladeC"/>
    <property type="match status" value="1"/>
</dbReference>
<dbReference type="SUPFAM" id="SSF53056">
    <property type="entry name" value="beta-carbonic anhydrase, cab"/>
    <property type="match status" value="1"/>
</dbReference>
<evidence type="ECO:0000256" key="2">
    <source>
        <dbReference type="ARBA" id="ARBA00012925"/>
    </source>
</evidence>
<evidence type="ECO:0000256" key="7">
    <source>
        <dbReference type="PIRSR" id="PIRSR601765-1"/>
    </source>
</evidence>
<keyword evidence="9" id="KW-0732">Signal</keyword>
<dbReference type="GO" id="GO:0008270">
    <property type="term" value="F:zinc ion binding"/>
    <property type="evidence" value="ECO:0007669"/>
    <property type="project" value="InterPro"/>
</dbReference>
<dbReference type="Pfam" id="PF00484">
    <property type="entry name" value="Pro_CA"/>
    <property type="match status" value="1"/>
</dbReference>
<feature type="chain" id="PRO_5039686065" description="carbonic anhydrase" evidence="9">
    <location>
        <begin position="22"/>
        <end position="242"/>
    </location>
</feature>
<keyword evidence="4" id="KW-0456">Lyase</keyword>
<feature type="compositionally biased region" description="Polar residues" evidence="8">
    <location>
        <begin position="28"/>
        <end position="41"/>
    </location>
</feature>
<dbReference type="InterPro" id="IPR001765">
    <property type="entry name" value="Carbonic_anhydrase"/>
</dbReference>
<dbReference type="Proteomes" id="UP000230551">
    <property type="component" value="Unassembled WGS sequence"/>
</dbReference>
<dbReference type="RefSeq" id="WP_090586060.1">
    <property type="nucleotide sequence ID" value="NZ_CP104302.1"/>
</dbReference>
<evidence type="ECO:0000256" key="1">
    <source>
        <dbReference type="ARBA" id="ARBA00006217"/>
    </source>
</evidence>
<feature type="binding site" evidence="7">
    <location>
        <position position="151"/>
    </location>
    <ligand>
        <name>Zn(2+)</name>
        <dbReference type="ChEBI" id="CHEBI:29105"/>
    </ligand>
</feature>
<evidence type="ECO:0000313" key="11">
    <source>
        <dbReference type="Proteomes" id="UP000230551"/>
    </source>
</evidence>
<keyword evidence="11" id="KW-1185">Reference proteome</keyword>
<feature type="signal peptide" evidence="9">
    <location>
        <begin position="1"/>
        <end position="21"/>
    </location>
</feature>
<feature type="binding site" evidence="7">
    <location>
        <position position="97"/>
    </location>
    <ligand>
        <name>Zn(2+)</name>
        <dbReference type="ChEBI" id="CHEBI:29105"/>
    </ligand>
</feature>
<dbReference type="PANTHER" id="PTHR11002">
    <property type="entry name" value="CARBONIC ANHYDRASE"/>
    <property type="match status" value="1"/>
</dbReference>
<evidence type="ECO:0000256" key="9">
    <source>
        <dbReference type="SAM" id="SignalP"/>
    </source>
</evidence>
<name>A0A2G5P8B2_9MYCO</name>
<dbReference type="PANTHER" id="PTHR11002:SF79">
    <property type="entry name" value="CARBONIC ANHYDRASE 2"/>
    <property type="match status" value="1"/>
</dbReference>
<evidence type="ECO:0000256" key="8">
    <source>
        <dbReference type="SAM" id="MobiDB-lite"/>
    </source>
</evidence>
<proteinExistence type="inferred from homology"/>
<comment type="cofactor">
    <cofactor evidence="7">
        <name>Zn(2+)</name>
        <dbReference type="ChEBI" id="CHEBI:29105"/>
    </cofactor>
    <text evidence="7">Binds 1 zinc ion per subunit.</text>
</comment>
<keyword evidence="7" id="KW-0479">Metal-binding</keyword>
<feature type="binding site" evidence="7">
    <location>
        <position position="148"/>
    </location>
    <ligand>
        <name>Zn(2+)</name>
        <dbReference type="ChEBI" id="CHEBI:29105"/>
    </ligand>
</feature>
<dbReference type="STRING" id="85968.GCA_900073015_00695"/>
<sequence>MPSKFSRRTWFGLAGATAAAAALTACDSKTPTGDTAATPSLTPRGPITDPDTALEALKQGNQRFVTAEQMHPGEHPDARVDVAGGQKPFAVLVSCSDSRVPPELLVDQGFGDLFVVRVAGNVIGPSELGSVEYAVDHLHTPLIVTVGHTRCGAVEAAVDSVESGEAPHGAIAEIVKLITPAVHEAQKDPGEDLLDTAVRLNAVQSRDTLLKSTVVADAVAAGKLRVIAAYYSLDNDGKVELL</sequence>
<dbReference type="AlphaFoldDB" id="A0A2G5P8B2"/>
<accession>A0A2G5P8B2</accession>
<dbReference type="InterPro" id="IPR006311">
    <property type="entry name" value="TAT_signal"/>
</dbReference>
<dbReference type="OrthoDB" id="9797527at2"/>
<dbReference type="EC" id="4.2.1.1" evidence="2"/>
<organism evidence="10 11">
    <name type="scientific">Mycolicibacterium brumae</name>
    <dbReference type="NCBI Taxonomy" id="85968"/>
    <lineage>
        <taxon>Bacteria</taxon>
        <taxon>Bacillati</taxon>
        <taxon>Actinomycetota</taxon>
        <taxon>Actinomycetes</taxon>
        <taxon>Mycobacteriales</taxon>
        <taxon>Mycobacteriaceae</taxon>
        <taxon>Mycolicibacterium</taxon>
    </lineage>
</organism>
<dbReference type="Gene3D" id="3.40.1050.10">
    <property type="entry name" value="Carbonic anhydrase"/>
    <property type="match status" value="1"/>
</dbReference>
<comment type="catalytic activity">
    <reaction evidence="6">
        <text>hydrogencarbonate + H(+) = CO2 + H2O</text>
        <dbReference type="Rhea" id="RHEA:10748"/>
        <dbReference type="ChEBI" id="CHEBI:15377"/>
        <dbReference type="ChEBI" id="CHEBI:15378"/>
        <dbReference type="ChEBI" id="CHEBI:16526"/>
        <dbReference type="ChEBI" id="CHEBI:17544"/>
        <dbReference type="EC" id="4.2.1.1"/>
    </reaction>
</comment>
<feature type="binding site" evidence="7">
    <location>
        <position position="95"/>
    </location>
    <ligand>
        <name>Zn(2+)</name>
        <dbReference type="ChEBI" id="CHEBI:29105"/>
    </ligand>
</feature>
<evidence type="ECO:0000256" key="5">
    <source>
        <dbReference type="ARBA" id="ARBA00024993"/>
    </source>
</evidence>
<comment type="function">
    <text evidence="5">Catalyzes the reversible hydration of carbon dioxide to form bicarbonate.</text>
</comment>
<dbReference type="GO" id="GO:0004089">
    <property type="term" value="F:carbonate dehydratase activity"/>
    <property type="evidence" value="ECO:0007669"/>
    <property type="project" value="UniProtKB-EC"/>
</dbReference>
<comment type="similarity">
    <text evidence="1">Belongs to the beta-class carbonic anhydrase family.</text>
</comment>
<dbReference type="InterPro" id="IPR036874">
    <property type="entry name" value="Carbonic_anhydrase_sf"/>
</dbReference>
<evidence type="ECO:0000256" key="6">
    <source>
        <dbReference type="ARBA" id="ARBA00048348"/>
    </source>
</evidence>
<dbReference type="SMART" id="SM00947">
    <property type="entry name" value="Pro_CA"/>
    <property type="match status" value="1"/>
</dbReference>
<dbReference type="GO" id="GO:0015976">
    <property type="term" value="P:carbon utilization"/>
    <property type="evidence" value="ECO:0007669"/>
    <property type="project" value="InterPro"/>
</dbReference>
<keyword evidence="3 7" id="KW-0862">Zinc</keyword>
<evidence type="ECO:0000313" key="10">
    <source>
        <dbReference type="EMBL" id="PIB74516.1"/>
    </source>
</evidence>
<reference evidence="10 11" key="1">
    <citation type="journal article" date="2017" name="Infect. Genet. Evol.">
        <title>The new phylogeny of the genus Mycobacterium: The old and the news.</title>
        <authorList>
            <person name="Tortoli E."/>
            <person name="Fedrizzi T."/>
            <person name="Meehan C.J."/>
            <person name="Trovato A."/>
            <person name="Grottola A."/>
            <person name="Giacobazzi E."/>
            <person name="Serpini G.F."/>
            <person name="Tagliazucchi S."/>
            <person name="Fabio A."/>
            <person name="Bettua C."/>
            <person name="Bertorelli R."/>
            <person name="Frascaro F."/>
            <person name="De Sanctis V."/>
            <person name="Pecorari M."/>
            <person name="Jousson O."/>
            <person name="Segata N."/>
            <person name="Cirillo D.M."/>
        </authorList>
    </citation>
    <scope>NUCLEOTIDE SEQUENCE [LARGE SCALE GENOMIC DNA]</scope>
    <source>
        <strain evidence="10 11">CIP1034565</strain>
    </source>
</reference>